<dbReference type="PANTHER" id="PTHR43252:SF4">
    <property type="entry name" value="TRANSCRIPTIONAL REGULATORY PROTEIN"/>
    <property type="match status" value="1"/>
</dbReference>
<dbReference type="AlphaFoldDB" id="A0A444PPQ0"/>
<organism evidence="3 4">
    <name type="scientific">Labedella phragmitis</name>
    <dbReference type="NCBI Taxonomy" id="2498849"/>
    <lineage>
        <taxon>Bacteria</taxon>
        <taxon>Bacillati</taxon>
        <taxon>Actinomycetota</taxon>
        <taxon>Actinomycetes</taxon>
        <taxon>Micrococcales</taxon>
        <taxon>Microbacteriaceae</taxon>
        <taxon>Labedella</taxon>
    </lineage>
</organism>
<sequence>MTVRQSLLAILSIGPCYGYQLRAEFDRRTGSTWPLNVGQTYTTLERLERDGLVRRGETDADGHLYWEITEAGRKSTVSWLDEPTLPSRGARDELAIKVAIAATLPDSDVGAVLRAQRTATEARLEQLRADETGTDGSAASLSRRLVRDGLVFDAEAELAWLDHCRRVLTETPAQSIPLATEKPRRGRPVKVRSV</sequence>
<accession>A0A444PPQ0</accession>
<dbReference type="EMBL" id="RZNB01000007">
    <property type="protein sequence ID" value="RWZ46391.1"/>
    <property type="molecule type" value="Genomic_DNA"/>
</dbReference>
<dbReference type="InterPro" id="IPR005149">
    <property type="entry name" value="Tscrpt_reg_PadR_N"/>
</dbReference>
<reference evidence="3 4" key="1">
    <citation type="submission" date="2018-12" db="EMBL/GenBank/DDBJ databases">
        <authorList>
            <person name="Li F."/>
        </authorList>
    </citation>
    <scope>NUCLEOTIDE SEQUENCE [LARGE SCALE GENOMIC DNA]</scope>
    <source>
        <strain evidence="3 4">11W25H-1</strain>
    </source>
</reference>
<dbReference type="RefSeq" id="WP_128496139.1">
    <property type="nucleotide sequence ID" value="NZ_RZNB01000007.1"/>
</dbReference>
<proteinExistence type="predicted"/>
<name>A0A444PPQ0_9MICO</name>
<evidence type="ECO:0000259" key="2">
    <source>
        <dbReference type="Pfam" id="PF10400"/>
    </source>
</evidence>
<dbReference type="Pfam" id="PF03551">
    <property type="entry name" value="PadR"/>
    <property type="match status" value="1"/>
</dbReference>
<dbReference type="SUPFAM" id="SSF46785">
    <property type="entry name" value="Winged helix' DNA-binding domain"/>
    <property type="match status" value="1"/>
</dbReference>
<evidence type="ECO:0000313" key="4">
    <source>
        <dbReference type="Proteomes" id="UP000288547"/>
    </source>
</evidence>
<dbReference type="OrthoDB" id="3186544at2"/>
<dbReference type="InterPro" id="IPR036388">
    <property type="entry name" value="WH-like_DNA-bd_sf"/>
</dbReference>
<evidence type="ECO:0000313" key="3">
    <source>
        <dbReference type="EMBL" id="RWZ46391.1"/>
    </source>
</evidence>
<keyword evidence="4" id="KW-1185">Reference proteome</keyword>
<dbReference type="Gene3D" id="1.10.10.10">
    <property type="entry name" value="Winged helix-like DNA-binding domain superfamily/Winged helix DNA-binding domain"/>
    <property type="match status" value="1"/>
</dbReference>
<dbReference type="PANTHER" id="PTHR43252">
    <property type="entry name" value="TRANSCRIPTIONAL REGULATOR YQJI"/>
    <property type="match status" value="1"/>
</dbReference>
<feature type="domain" description="Transcription regulator PadR C-terminal" evidence="2">
    <location>
        <begin position="91"/>
        <end position="168"/>
    </location>
</feature>
<feature type="domain" description="Transcription regulator PadR N-terminal" evidence="1">
    <location>
        <begin position="7"/>
        <end position="74"/>
    </location>
</feature>
<gene>
    <name evidence="3" type="ORF">ELQ90_15185</name>
</gene>
<dbReference type="Pfam" id="PF10400">
    <property type="entry name" value="Vir_act_alpha_C"/>
    <property type="match status" value="1"/>
</dbReference>
<comment type="caution">
    <text evidence="3">The sequence shown here is derived from an EMBL/GenBank/DDBJ whole genome shotgun (WGS) entry which is preliminary data.</text>
</comment>
<dbReference type="Proteomes" id="UP000288547">
    <property type="component" value="Unassembled WGS sequence"/>
</dbReference>
<dbReference type="InterPro" id="IPR036390">
    <property type="entry name" value="WH_DNA-bd_sf"/>
</dbReference>
<evidence type="ECO:0000259" key="1">
    <source>
        <dbReference type="Pfam" id="PF03551"/>
    </source>
</evidence>
<dbReference type="InterPro" id="IPR018309">
    <property type="entry name" value="Tscrpt_reg_PadR_C"/>
</dbReference>
<protein>
    <submittedName>
        <fullName evidence="3">PadR family transcriptional regulator</fullName>
    </submittedName>
</protein>